<name>A0A2A2JST8_9BILA</name>
<evidence type="ECO:0000313" key="1">
    <source>
        <dbReference type="EMBL" id="PAV64755.1"/>
    </source>
</evidence>
<dbReference type="Proteomes" id="UP000218231">
    <property type="component" value="Unassembled WGS sequence"/>
</dbReference>
<protein>
    <submittedName>
        <fullName evidence="1">Uncharacterized protein</fullName>
    </submittedName>
</protein>
<sequence length="115" mass="13041">MLKAQRDTLSGNKLSYLLLDAKDTVATMRHDPAKSGQIREYPNDTRPSIIRQVIISPHGSVVSWLRLCVESRQPLTSLPSRRVDHVMAIWTRGKAFVSILLAKTSKLEQMIILFK</sequence>
<reference evidence="1 2" key="1">
    <citation type="journal article" date="2017" name="Curr. Biol.">
        <title>Genome architecture and evolution of a unichromosomal asexual nematode.</title>
        <authorList>
            <person name="Fradin H."/>
            <person name="Zegar C."/>
            <person name="Gutwein M."/>
            <person name="Lucas J."/>
            <person name="Kovtun M."/>
            <person name="Corcoran D."/>
            <person name="Baugh L.R."/>
            <person name="Kiontke K."/>
            <person name="Gunsalus K."/>
            <person name="Fitch D.H."/>
            <person name="Piano F."/>
        </authorList>
    </citation>
    <scope>NUCLEOTIDE SEQUENCE [LARGE SCALE GENOMIC DNA]</scope>
    <source>
        <strain evidence="1">PF1309</strain>
    </source>
</reference>
<dbReference type="EMBL" id="LIAE01010240">
    <property type="protein sequence ID" value="PAV64755.1"/>
    <property type="molecule type" value="Genomic_DNA"/>
</dbReference>
<gene>
    <name evidence="1" type="ORF">WR25_26245</name>
</gene>
<comment type="caution">
    <text evidence="1">The sequence shown here is derived from an EMBL/GenBank/DDBJ whole genome shotgun (WGS) entry which is preliminary data.</text>
</comment>
<dbReference type="AlphaFoldDB" id="A0A2A2JST8"/>
<keyword evidence="2" id="KW-1185">Reference proteome</keyword>
<organism evidence="1 2">
    <name type="scientific">Diploscapter pachys</name>
    <dbReference type="NCBI Taxonomy" id="2018661"/>
    <lineage>
        <taxon>Eukaryota</taxon>
        <taxon>Metazoa</taxon>
        <taxon>Ecdysozoa</taxon>
        <taxon>Nematoda</taxon>
        <taxon>Chromadorea</taxon>
        <taxon>Rhabditida</taxon>
        <taxon>Rhabditina</taxon>
        <taxon>Rhabditomorpha</taxon>
        <taxon>Rhabditoidea</taxon>
        <taxon>Rhabditidae</taxon>
        <taxon>Diploscapter</taxon>
    </lineage>
</organism>
<evidence type="ECO:0000313" key="2">
    <source>
        <dbReference type="Proteomes" id="UP000218231"/>
    </source>
</evidence>
<proteinExistence type="predicted"/>
<accession>A0A2A2JST8</accession>